<dbReference type="OrthoDB" id="7009169at2"/>
<accession>A0A1H0JRX6</accession>
<sequence>MNAKANFTRNELASIADHSIDFMRYGQQHTRWLAALMAAIDDTLQRGPAILEARVSRARDLASLGQYLADDCSNYLDCEAERVQSALDEEEVKIGGLSKVVAEPGGEA</sequence>
<dbReference type="Proteomes" id="UP000242957">
    <property type="component" value="Unassembled WGS sequence"/>
</dbReference>
<protein>
    <submittedName>
        <fullName evidence="1">Uncharacterized protein</fullName>
    </submittedName>
</protein>
<dbReference type="RefSeq" id="WP_084311255.1">
    <property type="nucleotide sequence ID" value="NZ_FNIJ01000011.1"/>
</dbReference>
<name>A0A1H0JRX6_9PSED</name>
<reference evidence="2" key="1">
    <citation type="submission" date="2016-10" db="EMBL/GenBank/DDBJ databases">
        <authorList>
            <person name="Varghese N."/>
            <person name="Submissions S."/>
        </authorList>
    </citation>
    <scope>NUCLEOTIDE SEQUENCE [LARGE SCALE GENOMIC DNA]</scope>
    <source>
        <strain evidence="2">JCM 21621</strain>
    </source>
</reference>
<dbReference type="AlphaFoldDB" id="A0A1H0JRX6"/>
<dbReference type="EMBL" id="FNIJ01000011">
    <property type="protein sequence ID" value="SDO46498.1"/>
    <property type="molecule type" value="Genomic_DNA"/>
</dbReference>
<evidence type="ECO:0000313" key="1">
    <source>
        <dbReference type="EMBL" id="SDO46498.1"/>
    </source>
</evidence>
<keyword evidence="2" id="KW-1185">Reference proteome</keyword>
<evidence type="ECO:0000313" key="2">
    <source>
        <dbReference type="Proteomes" id="UP000242957"/>
    </source>
</evidence>
<gene>
    <name evidence="1" type="ORF">SAMN05216193_111183</name>
</gene>
<organism evidence="1 2">
    <name type="scientific">Pseudomonas jinjuensis</name>
    <dbReference type="NCBI Taxonomy" id="198616"/>
    <lineage>
        <taxon>Bacteria</taxon>
        <taxon>Pseudomonadati</taxon>
        <taxon>Pseudomonadota</taxon>
        <taxon>Gammaproteobacteria</taxon>
        <taxon>Pseudomonadales</taxon>
        <taxon>Pseudomonadaceae</taxon>
        <taxon>Pseudomonas</taxon>
    </lineage>
</organism>
<proteinExistence type="predicted"/>